<reference evidence="12" key="1">
    <citation type="journal article" date="2019" name="Int. J. Syst. Evol. Microbiol.">
        <title>The Global Catalogue of Microorganisms (GCM) 10K type strain sequencing project: providing services to taxonomists for standard genome sequencing and annotation.</title>
        <authorList>
            <consortium name="The Broad Institute Genomics Platform"/>
            <consortium name="The Broad Institute Genome Sequencing Center for Infectious Disease"/>
            <person name="Wu L."/>
            <person name="Ma J."/>
        </authorList>
    </citation>
    <scope>NUCLEOTIDE SEQUENCE [LARGE SCALE GENOMIC DNA]</scope>
    <source>
        <strain evidence="12">JCM 13378</strain>
    </source>
</reference>
<evidence type="ECO:0000256" key="10">
    <source>
        <dbReference type="SAM" id="Phobius"/>
    </source>
</evidence>
<sequence>MSQVTAWVLLILSGVLDVFWAIATKKSLGMTQLGWTCLSVILLAGFVITLGKALNVLPLGLAYAVWTGIGAAGSVIFGALIFGEPVSAQRILYVTIILAAIVGLHLDPQPTP</sequence>
<gene>
    <name evidence="11" type="ORF">GCM10009092_21930</name>
</gene>
<dbReference type="SUPFAM" id="SSF103481">
    <property type="entry name" value="Multidrug resistance efflux transporter EmrE"/>
    <property type="match status" value="1"/>
</dbReference>
<dbReference type="InterPro" id="IPR045324">
    <property type="entry name" value="Small_multidrug_res"/>
</dbReference>
<dbReference type="Proteomes" id="UP001501757">
    <property type="component" value="Unassembled WGS sequence"/>
</dbReference>
<dbReference type="Gene3D" id="1.10.3730.20">
    <property type="match status" value="1"/>
</dbReference>
<evidence type="ECO:0000313" key="11">
    <source>
        <dbReference type="EMBL" id="GAA0357319.1"/>
    </source>
</evidence>
<comment type="subcellular location">
    <subcellularLocation>
        <location evidence="1 9">Cell membrane</location>
        <topology evidence="1 9">Multi-pass membrane protein</topology>
    </subcellularLocation>
</comment>
<evidence type="ECO:0000256" key="5">
    <source>
        <dbReference type="ARBA" id="ARBA00022989"/>
    </source>
</evidence>
<keyword evidence="4 9" id="KW-0812">Transmembrane</keyword>
<dbReference type="InterPro" id="IPR000390">
    <property type="entry name" value="Small_drug/metabolite_transptr"/>
</dbReference>
<evidence type="ECO:0000256" key="2">
    <source>
        <dbReference type="ARBA" id="ARBA00022448"/>
    </source>
</evidence>
<feature type="transmembrane region" description="Helical" evidence="10">
    <location>
        <begin position="60"/>
        <end position="83"/>
    </location>
</feature>
<feature type="transmembrane region" description="Helical" evidence="10">
    <location>
        <begin position="35"/>
        <end position="54"/>
    </location>
</feature>
<accession>A0ABP3GZH8</accession>
<dbReference type="RefSeq" id="WP_343844894.1">
    <property type="nucleotide sequence ID" value="NZ_BAAAEI010000012.1"/>
</dbReference>
<evidence type="ECO:0000256" key="3">
    <source>
        <dbReference type="ARBA" id="ARBA00022475"/>
    </source>
</evidence>
<dbReference type="InterPro" id="IPR037185">
    <property type="entry name" value="EmrE-like"/>
</dbReference>
<feature type="transmembrane region" description="Helical" evidence="10">
    <location>
        <begin position="6"/>
        <end position="23"/>
    </location>
</feature>
<comment type="similarity">
    <text evidence="7">Belongs to the drug/metabolite transporter (DMT) superfamily. Small multidrug resistance (SMR) (TC 2.A.7.1) family. Gdx/SugE subfamily.</text>
</comment>
<evidence type="ECO:0000256" key="9">
    <source>
        <dbReference type="RuleBase" id="RU003942"/>
    </source>
</evidence>
<feature type="transmembrane region" description="Helical" evidence="10">
    <location>
        <begin position="90"/>
        <end position="106"/>
    </location>
</feature>
<dbReference type="EMBL" id="BAAAEI010000012">
    <property type="protein sequence ID" value="GAA0357319.1"/>
    <property type="molecule type" value="Genomic_DNA"/>
</dbReference>
<keyword evidence="3" id="KW-1003">Cell membrane</keyword>
<evidence type="ECO:0000256" key="6">
    <source>
        <dbReference type="ARBA" id="ARBA00023136"/>
    </source>
</evidence>
<keyword evidence="5 10" id="KW-1133">Transmembrane helix</keyword>
<proteinExistence type="inferred from homology"/>
<evidence type="ECO:0000256" key="8">
    <source>
        <dbReference type="ARBA" id="ARBA00039168"/>
    </source>
</evidence>
<keyword evidence="2" id="KW-0813">Transport</keyword>
<keyword evidence="12" id="KW-1185">Reference proteome</keyword>
<evidence type="ECO:0000256" key="7">
    <source>
        <dbReference type="ARBA" id="ARBA00038151"/>
    </source>
</evidence>
<comment type="caution">
    <text evidence="11">The sequence shown here is derived from an EMBL/GenBank/DDBJ whole genome shotgun (WGS) entry which is preliminary data.</text>
</comment>
<keyword evidence="6 10" id="KW-0472">Membrane</keyword>
<evidence type="ECO:0000313" key="12">
    <source>
        <dbReference type="Proteomes" id="UP001501757"/>
    </source>
</evidence>
<dbReference type="Pfam" id="PF00893">
    <property type="entry name" value="Multi_Drug_Res"/>
    <property type="match status" value="1"/>
</dbReference>
<organism evidence="11 12">
    <name type="scientific">Bowmanella denitrificans</name>
    <dbReference type="NCBI Taxonomy" id="366582"/>
    <lineage>
        <taxon>Bacteria</taxon>
        <taxon>Pseudomonadati</taxon>
        <taxon>Pseudomonadota</taxon>
        <taxon>Gammaproteobacteria</taxon>
        <taxon>Alteromonadales</taxon>
        <taxon>Alteromonadaceae</taxon>
        <taxon>Bowmanella</taxon>
    </lineage>
</organism>
<dbReference type="PANTHER" id="PTHR30561:SF0">
    <property type="entry name" value="GUANIDINIUM EXPORTER"/>
    <property type="match status" value="1"/>
</dbReference>
<evidence type="ECO:0000256" key="4">
    <source>
        <dbReference type="ARBA" id="ARBA00022692"/>
    </source>
</evidence>
<dbReference type="PANTHER" id="PTHR30561">
    <property type="entry name" value="SMR FAMILY PROTON-DEPENDENT DRUG EFFLUX TRANSPORTER SUGE"/>
    <property type="match status" value="1"/>
</dbReference>
<evidence type="ECO:0000256" key="1">
    <source>
        <dbReference type="ARBA" id="ARBA00004651"/>
    </source>
</evidence>
<name>A0ABP3GZH8_9ALTE</name>
<protein>
    <recommendedName>
        <fullName evidence="8">Guanidinium exporter</fullName>
    </recommendedName>
</protein>